<dbReference type="InterPro" id="IPR014718">
    <property type="entry name" value="GH-type_carb-bd"/>
</dbReference>
<evidence type="ECO:0000256" key="1">
    <source>
        <dbReference type="ARBA" id="ARBA00006699"/>
    </source>
</evidence>
<dbReference type="InterPro" id="IPR012970">
    <property type="entry name" value="Lyase_8_alpha_N"/>
</dbReference>
<evidence type="ECO:0000256" key="3">
    <source>
        <dbReference type="ARBA" id="ARBA00023239"/>
    </source>
</evidence>
<dbReference type="SUPFAM" id="SSF49863">
    <property type="entry name" value="Hyaluronate lyase-like, C-terminal domain"/>
    <property type="match status" value="1"/>
</dbReference>
<keyword evidence="3 7" id="KW-0456">Lyase</keyword>
<dbReference type="Pfam" id="PF02884">
    <property type="entry name" value="Lyase_8_C"/>
    <property type="match status" value="1"/>
</dbReference>
<feature type="domain" description="Polysaccharide lyase family 8 C-terminal" evidence="5">
    <location>
        <begin position="593"/>
        <end position="656"/>
    </location>
</feature>
<dbReference type="InterPro" id="IPR008929">
    <property type="entry name" value="Chondroitin_lyas"/>
</dbReference>
<dbReference type="SUPFAM" id="SSF74650">
    <property type="entry name" value="Galactose mutarotase-like"/>
    <property type="match status" value="1"/>
</dbReference>
<comment type="caution">
    <text evidence="7">The sequence shown here is derived from an EMBL/GenBank/DDBJ whole genome shotgun (WGS) entry which is preliminary data.</text>
</comment>
<evidence type="ECO:0000313" key="8">
    <source>
        <dbReference type="Proteomes" id="UP001597375"/>
    </source>
</evidence>
<dbReference type="Proteomes" id="UP001597375">
    <property type="component" value="Unassembled WGS sequence"/>
</dbReference>
<evidence type="ECO:0000259" key="5">
    <source>
        <dbReference type="Pfam" id="PF02884"/>
    </source>
</evidence>
<dbReference type="Pfam" id="PF02278">
    <property type="entry name" value="Lyase_8"/>
    <property type="match status" value="1"/>
</dbReference>
<name>A0ABW5DCV9_9BACT</name>
<evidence type="ECO:0000256" key="2">
    <source>
        <dbReference type="ARBA" id="ARBA00022729"/>
    </source>
</evidence>
<dbReference type="Pfam" id="PF08124">
    <property type="entry name" value="Lyase_8_N"/>
    <property type="match status" value="1"/>
</dbReference>
<dbReference type="InterPro" id="IPR011071">
    <property type="entry name" value="Lyase_8-like_C"/>
</dbReference>
<evidence type="ECO:0000259" key="4">
    <source>
        <dbReference type="Pfam" id="PF02278"/>
    </source>
</evidence>
<evidence type="ECO:0000259" key="6">
    <source>
        <dbReference type="Pfam" id="PF08124"/>
    </source>
</evidence>
<dbReference type="GO" id="GO:0016829">
    <property type="term" value="F:lyase activity"/>
    <property type="evidence" value="ECO:0007669"/>
    <property type="project" value="UniProtKB-KW"/>
</dbReference>
<dbReference type="InterPro" id="IPR004103">
    <property type="entry name" value="Lyase_8_C"/>
</dbReference>
<sequence>MNTTSRLAGLAILLLCCLGSIQETIGAETDSSRMRRQFIEYHIQNPPDPVVVKGYLESQRDDGTWADVDYTSQRTGSWETLDHLIRLLKMAAAYVNPHSAYHEDPKMQAALLAGLSHWVEKNYNNSNWWHRSIGVPENLLATFVLLGDELPGPMLQEAREGPLSRLHKLGSGTGQNKVWIAGNWFLLGLLTDDAAVMKAASDAIWSELVVSTGEGIQPDWSFHQHGPQLQFGNYGRSFGGCMVQWGCVLRGTDYAISEEKRLILRNYLTQGPAWTLWRGLMDFSACGRQYSSESVGNPRGNYVDIRSQIARMIQIDPEYQAGYEALLEEPSQLLGHKFFWRSDFAVHRRPDWYASVKMSSTRVVGTEVAIQENIQGLHNGDGVMLLYQHGKEYEDIAPLWDWRRLPGTTCDQGLKNLTPKGYDTEYGGSDFVGGLTDGETCMAAMIYLREGLTARKAWFFGKDTVICLGTGIGGETKGPIYTSIQQSLLKGPITTSSGELAGGTHNLSAGTWVHHDGIGYHLLDATTLKSEVVGGNWRTSYPAYSDRPAEGPVFSLWMDHGTSPQQEASYAYVLHPRTKASEMAQVIKTHPARILSNTKSLQAVENTMGVQAVFYEPGKLTMSSGTEIAVDAPCLLSLNNKQLVVADPTQKLESLTVKVDERVWEVILPVGANAGARVSVER</sequence>
<proteinExistence type="inferred from homology"/>
<dbReference type="EMBL" id="JBHUIT010000031">
    <property type="protein sequence ID" value="MFD2257866.1"/>
    <property type="molecule type" value="Genomic_DNA"/>
</dbReference>
<comment type="similarity">
    <text evidence="1">Belongs to the polysaccharide lyase 8 family.</text>
</comment>
<feature type="domain" description="Polysaccharide lyase family 8 central" evidence="4">
    <location>
        <begin position="336"/>
        <end position="578"/>
    </location>
</feature>
<dbReference type="InterPro" id="IPR011013">
    <property type="entry name" value="Gal_mutarotase_sf_dom"/>
</dbReference>
<keyword evidence="2" id="KW-0732">Signal</keyword>
<dbReference type="Gene3D" id="2.70.98.10">
    <property type="match status" value="1"/>
</dbReference>
<dbReference type="InterPro" id="IPR038970">
    <property type="entry name" value="Lyase_8"/>
</dbReference>
<dbReference type="RefSeq" id="WP_386821238.1">
    <property type="nucleotide sequence ID" value="NZ_JBHUIT010000031.1"/>
</dbReference>
<dbReference type="Gene3D" id="2.60.220.10">
    <property type="entry name" value="Polysaccharide lyase family 8-like, C-terminal"/>
    <property type="match status" value="1"/>
</dbReference>
<dbReference type="SUPFAM" id="SSF48230">
    <property type="entry name" value="Chondroitin AC/alginate lyase"/>
    <property type="match status" value="1"/>
</dbReference>
<organism evidence="7 8">
    <name type="scientific">Luteolibacter algae</name>
    <dbReference type="NCBI Taxonomy" id="454151"/>
    <lineage>
        <taxon>Bacteria</taxon>
        <taxon>Pseudomonadati</taxon>
        <taxon>Verrucomicrobiota</taxon>
        <taxon>Verrucomicrobiia</taxon>
        <taxon>Verrucomicrobiales</taxon>
        <taxon>Verrucomicrobiaceae</taxon>
        <taxon>Luteolibacter</taxon>
    </lineage>
</organism>
<keyword evidence="8" id="KW-1185">Reference proteome</keyword>
<evidence type="ECO:0000313" key="7">
    <source>
        <dbReference type="EMBL" id="MFD2257866.1"/>
    </source>
</evidence>
<dbReference type="PANTHER" id="PTHR38481">
    <property type="entry name" value="HYALURONATE LYASE"/>
    <property type="match status" value="1"/>
</dbReference>
<protein>
    <submittedName>
        <fullName evidence="7">Polysaccharide lyase family 8 super-sandwich domain-containing protein</fullName>
    </submittedName>
</protein>
<dbReference type="InterPro" id="IPR003159">
    <property type="entry name" value="Lyase_8_central_dom"/>
</dbReference>
<dbReference type="PANTHER" id="PTHR38481:SF1">
    <property type="entry name" value="HYALURONATE LYASE"/>
    <property type="match status" value="1"/>
</dbReference>
<gene>
    <name evidence="7" type="ORF">ACFSSA_14380</name>
</gene>
<feature type="domain" description="Polysaccharide lyase 8 N-terminal alpha-helical" evidence="6">
    <location>
        <begin position="61"/>
        <end position="296"/>
    </location>
</feature>
<reference evidence="8" key="1">
    <citation type="journal article" date="2019" name="Int. J. Syst. Evol. Microbiol.">
        <title>The Global Catalogue of Microorganisms (GCM) 10K type strain sequencing project: providing services to taxonomists for standard genome sequencing and annotation.</title>
        <authorList>
            <consortium name="The Broad Institute Genomics Platform"/>
            <consortium name="The Broad Institute Genome Sequencing Center for Infectious Disease"/>
            <person name="Wu L."/>
            <person name="Ma J."/>
        </authorList>
    </citation>
    <scope>NUCLEOTIDE SEQUENCE [LARGE SCALE GENOMIC DNA]</scope>
    <source>
        <strain evidence="8">CGMCC 4.7106</strain>
    </source>
</reference>
<dbReference type="Gene3D" id="1.50.10.100">
    <property type="entry name" value="Chondroitin AC/alginate lyase"/>
    <property type="match status" value="1"/>
</dbReference>
<accession>A0ABW5DCV9</accession>